<reference evidence="1 2" key="1">
    <citation type="submission" date="2018-08" db="EMBL/GenBank/DDBJ databases">
        <title>A genome reference for cultivated species of the human gut microbiota.</title>
        <authorList>
            <person name="Zou Y."/>
            <person name="Xue W."/>
            <person name="Luo G."/>
        </authorList>
    </citation>
    <scope>NUCLEOTIDE SEQUENCE [LARGE SCALE GENOMIC DNA]</scope>
    <source>
        <strain evidence="1 2">AF18-16LB</strain>
    </source>
</reference>
<dbReference type="AlphaFoldDB" id="A0A412PZL0"/>
<dbReference type="Proteomes" id="UP000284296">
    <property type="component" value="Unassembled WGS sequence"/>
</dbReference>
<protein>
    <submittedName>
        <fullName evidence="1">Uncharacterized protein</fullName>
    </submittedName>
</protein>
<dbReference type="EMBL" id="QRXG01000056">
    <property type="protein sequence ID" value="RGT76602.1"/>
    <property type="molecule type" value="Genomic_DNA"/>
</dbReference>
<sequence length="222" mass="23144">MGAGAGAQKITTDVTGNDTAGMVAGMVASGMTAKGLNGIEAEANKLAKAPKGIDGVTEGAGKGLEGAAKGAESAAEDVGKVVESGSSSGKVWDYSKQFDGELANFNAGYEIKNVIKEDLYLVQFHSNAEVGSGRSLKYWTTFDAANRISTVDDYMNQMALLSNWGARDNVSIAKIPAGTKIKYAIGTAKEQVGAIESRPGGGLQILFEKFDDGWVLDTRPLP</sequence>
<evidence type="ECO:0000313" key="2">
    <source>
        <dbReference type="Proteomes" id="UP000284296"/>
    </source>
</evidence>
<proteinExistence type="predicted"/>
<name>A0A412PZL0_9FIRM</name>
<comment type="caution">
    <text evidence="1">The sequence shown here is derived from an EMBL/GenBank/DDBJ whole genome shotgun (WGS) entry which is preliminary data.</text>
</comment>
<evidence type="ECO:0000313" key="1">
    <source>
        <dbReference type="EMBL" id="RGT76602.1"/>
    </source>
</evidence>
<organism evidence="1 2">
    <name type="scientific">Agathobacter rectalis</name>
    <dbReference type="NCBI Taxonomy" id="39491"/>
    <lineage>
        <taxon>Bacteria</taxon>
        <taxon>Bacillati</taxon>
        <taxon>Bacillota</taxon>
        <taxon>Clostridia</taxon>
        <taxon>Lachnospirales</taxon>
        <taxon>Lachnospiraceae</taxon>
        <taxon>Agathobacter</taxon>
    </lineage>
</organism>
<gene>
    <name evidence="1" type="ORF">DWX06_16280</name>
</gene>
<accession>A0A412PZL0</accession>